<feature type="region of interest" description="Disordered" evidence="6">
    <location>
        <begin position="1387"/>
        <end position="1410"/>
    </location>
</feature>
<evidence type="ECO:0000256" key="2">
    <source>
        <dbReference type="ARBA" id="ARBA00022490"/>
    </source>
</evidence>
<keyword evidence="5" id="KW-0175">Coiled coil</keyword>
<organism evidence="7 8">
    <name type="scientific">Klebsormidium nitens</name>
    <name type="common">Green alga</name>
    <name type="synonym">Ulothrix nitens</name>
    <dbReference type="NCBI Taxonomy" id="105231"/>
    <lineage>
        <taxon>Eukaryota</taxon>
        <taxon>Viridiplantae</taxon>
        <taxon>Streptophyta</taxon>
        <taxon>Klebsormidiophyceae</taxon>
        <taxon>Klebsormidiales</taxon>
        <taxon>Klebsormidiaceae</taxon>
        <taxon>Klebsormidium</taxon>
    </lineage>
</organism>
<keyword evidence="2" id="KW-0963">Cytoplasm</keyword>
<comment type="subcellular location">
    <subcellularLocation>
        <location evidence="1">Cytoplasm</location>
        <location evidence="1">Cytoskeleton</location>
        <location evidence="1">Microtubule organizing center</location>
        <location evidence="1">Centrosome</location>
    </subcellularLocation>
</comment>
<keyword evidence="3" id="KW-0597">Phosphoprotein</keyword>
<feature type="coiled-coil region" evidence="5">
    <location>
        <begin position="528"/>
        <end position="682"/>
    </location>
</feature>
<feature type="compositionally biased region" description="Basic and acidic residues" evidence="6">
    <location>
        <begin position="970"/>
        <end position="990"/>
    </location>
</feature>
<feature type="coiled-coil region" evidence="5">
    <location>
        <begin position="375"/>
        <end position="504"/>
    </location>
</feature>
<dbReference type="PANTHER" id="PTHR18905:SF13">
    <property type="entry name" value="NON-CENTROSOMAL MICROTUBULE ARRAY"/>
    <property type="match status" value="1"/>
</dbReference>
<dbReference type="PANTHER" id="PTHR18905">
    <property type="entry name" value="NINEIN"/>
    <property type="match status" value="1"/>
</dbReference>
<dbReference type="OMA" id="MEDSAHI"/>
<dbReference type="EMBL" id="DF237215">
    <property type="protein sequence ID" value="GAQ86037.1"/>
    <property type="molecule type" value="Genomic_DNA"/>
</dbReference>
<feature type="region of interest" description="Disordered" evidence="6">
    <location>
        <begin position="863"/>
        <end position="901"/>
    </location>
</feature>
<feature type="region of interest" description="Disordered" evidence="6">
    <location>
        <begin position="1240"/>
        <end position="1283"/>
    </location>
</feature>
<feature type="compositionally biased region" description="Basic and acidic residues" evidence="6">
    <location>
        <begin position="866"/>
        <end position="884"/>
    </location>
</feature>
<evidence type="ECO:0000313" key="7">
    <source>
        <dbReference type="EMBL" id="GAQ86037.1"/>
    </source>
</evidence>
<dbReference type="STRING" id="105231.A0A1Y1IBE0"/>
<feature type="region of interest" description="Disordered" evidence="6">
    <location>
        <begin position="313"/>
        <end position="332"/>
    </location>
</feature>
<dbReference type="Proteomes" id="UP000054558">
    <property type="component" value="Unassembled WGS sequence"/>
</dbReference>
<proteinExistence type="predicted"/>
<feature type="coiled-coil region" evidence="5">
    <location>
        <begin position="88"/>
        <end position="235"/>
    </location>
</feature>
<keyword evidence="4" id="KW-0206">Cytoskeleton</keyword>
<name>A0A1Y1IBE0_KLENI</name>
<sequence length="1410" mass="153861">MASPLQSEQLKYSSEPLQHHMSGLDSNGKTSLLQDSDSFVTPPRRRSAKAGATPYPDVRKPTPRSEVTSASPLKGELAGVRTVAIPVMQGIKVLIEEKEKELTALSERRVKGVEAQAKSLAEDLRRKEAEIATLQSQLSQLTSDFKYNLKLLDERDAELEKQDQELLAFRKSVAGLEAQLHEVRRGEGQWREEAERMRQRVEEMEEAIGAYQEVVAKVRDQLEDAKRLRDEEVAKQAAETGVLKAHLGELNAQHEADVEAAVQRAEESFQAERIATEKRVSEMRSKLEEGENRRREEVRSLQAEVEVARNKGNERVAEEREKGKREVQKVQKTVDETSVRQLKLEEEHRTKTELLRKQLGAEYQAALLRLQKEHGADVSARVRAFEREREALERQAGAWEEERLTLAARLEAAEREARGAGVKWEERVRALQEERKQGEQQTQALQARVTELEGLTSAQSAELENAQRQSRMLQALVDDLHAALQAKEEATRGLQKRLDELEGANVAAVAALERDKAEAEASLRQQLLGEYEAKVAELLDALRTMEEHVASESDATSQKLAEQVEAHGREVERLEGLLEGSRRKVEGLEIECREVKEERERERDDAQFVKSTLAARDAEVELLRGEVESIQKEVENLSEERTVRTQEEKVRTEEASALRVELSAREAEVVRLAEMLENARHQAEGLGLEVAQNDGLGFGTAGRSVGGFGGLGADGFALVRKLAAENEELRRRLLGAEATTPNAVPNPGGLTDGPGAHEGLLKSRTVRRYSRDEVRTVSGFADGEEESRGGELGQREGLEEPGLGRLGFGEQGFVTDSGPPMGLQVDPRRSSSPAIAKLQQEMRAVRQTVAALRSSHVAAVDAISSDGRHVSHAEGDSQSREARRAPRPPFADGRNFDTSGPMEELATLRNELLALGLEVTAVRDAREISSRPEREDTEPDPTTDSDLHALGNELLQLKAVVQSLAAPETGRTRVEAGDRRNVFREGKKSENQSGQRAAQTDAVTIGVLQQMKESVAALRAEVASLQRAEVGAVGRQQVDAPFANPVAGLVGEFRAGVNPGRLSEPTEGFSGGFGTPIALTGRDAHLNGEALKLRQQVTSAGTAADVAALQESVAQLTRDLLALRSGAAPLGSGSGSAHGVQQLVTSGLTGKASGGQVFATKAGEVWTEGEEARNDLRGPERNSPMLVPSELLQREIAEAQAELAALRSGSKAFPALGTERDRPESGSGLVIEGMEVSKEGRSSVRWADGESTEGVEPSERVSQEATGNSVWGSHPGQARGIPRGPLLTWTDLATCLEHSENEPGRERFVLVEAASVGSGRNGASVRAAQRVHSVEKLLVKNARENAYISSKPFSYSKKWGQSSGTAPLRTAKSAAEVPPHIAINAAHRKEKQNKVGDAPKLNRANPTTLF</sequence>
<feature type="region of interest" description="Disordered" evidence="6">
    <location>
        <begin position="967"/>
        <end position="999"/>
    </location>
</feature>
<evidence type="ECO:0000256" key="4">
    <source>
        <dbReference type="ARBA" id="ARBA00023212"/>
    </source>
</evidence>
<dbReference type="OrthoDB" id="568502at2759"/>
<evidence type="ECO:0000256" key="5">
    <source>
        <dbReference type="SAM" id="Coils"/>
    </source>
</evidence>
<feature type="region of interest" description="Disordered" evidence="6">
    <location>
        <begin position="1"/>
        <end position="73"/>
    </location>
</feature>
<keyword evidence="8" id="KW-1185">Reference proteome</keyword>
<feature type="region of interest" description="Disordered" evidence="6">
    <location>
        <begin position="926"/>
        <end position="946"/>
    </location>
</feature>
<feature type="compositionally biased region" description="Polar residues" evidence="6">
    <location>
        <begin position="1"/>
        <end position="16"/>
    </location>
</feature>
<feature type="compositionally biased region" description="Polar residues" evidence="6">
    <location>
        <begin position="24"/>
        <end position="39"/>
    </location>
</feature>
<dbReference type="GO" id="GO:0005815">
    <property type="term" value="C:microtubule organizing center"/>
    <property type="evidence" value="ECO:0000318"/>
    <property type="project" value="GO_Central"/>
</dbReference>
<reference evidence="7 8" key="1">
    <citation type="journal article" date="2014" name="Nat. Commun.">
        <title>Klebsormidium flaccidum genome reveals primary factors for plant terrestrial adaptation.</title>
        <authorList>
            <person name="Hori K."/>
            <person name="Maruyama F."/>
            <person name="Fujisawa T."/>
            <person name="Togashi T."/>
            <person name="Yamamoto N."/>
            <person name="Seo M."/>
            <person name="Sato S."/>
            <person name="Yamada T."/>
            <person name="Mori H."/>
            <person name="Tajima N."/>
            <person name="Moriyama T."/>
            <person name="Ikeuchi M."/>
            <person name="Watanabe M."/>
            <person name="Wada H."/>
            <person name="Kobayashi K."/>
            <person name="Saito M."/>
            <person name="Masuda T."/>
            <person name="Sasaki-Sekimoto Y."/>
            <person name="Mashiguchi K."/>
            <person name="Awai K."/>
            <person name="Shimojima M."/>
            <person name="Masuda S."/>
            <person name="Iwai M."/>
            <person name="Nobusawa T."/>
            <person name="Narise T."/>
            <person name="Kondo S."/>
            <person name="Saito H."/>
            <person name="Sato R."/>
            <person name="Murakawa M."/>
            <person name="Ihara Y."/>
            <person name="Oshima-Yamada Y."/>
            <person name="Ohtaka K."/>
            <person name="Satoh M."/>
            <person name="Sonobe K."/>
            <person name="Ishii M."/>
            <person name="Ohtani R."/>
            <person name="Kanamori-Sato M."/>
            <person name="Honoki R."/>
            <person name="Miyazaki D."/>
            <person name="Mochizuki H."/>
            <person name="Umetsu J."/>
            <person name="Higashi K."/>
            <person name="Shibata D."/>
            <person name="Kamiya Y."/>
            <person name="Sato N."/>
            <person name="Nakamura Y."/>
            <person name="Tabata S."/>
            <person name="Ida S."/>
            <person name="Kurokawa K."/>
            <person name="Ohta H."/>
        </authorList>
    </citation>
    <scope>NUCLEOTIDE SEQUENCE [LARGE SCALE GENOMIC DNA]</scope>
    <source>
        <strain evidence="7 8">NIES-2285</strain>
    </source>
</reference>
<accession>A0A1Y1IBE0</accession>
<protein>
    <submittedName>
        <fullName evidence="7">Uncharacterized protein</fullName>
    </submittedName>
</protein>
<evidence type="ECO:0000256" key="1">
    <source>
        <dbReference type="ARBA" id="ARBA00004300"/>
    </source>
</evidence>
<evidence type="ECO:0000256" key="6">
    <source>
        <dbReference type="SAM" id="MobiDB-lite"/>
    </source>
</evidence>
<evidence type="ECO:0000256" key="3">
    <source>
        <dbReference type="ARBA" id="ARBA00022553"/>
    </source>
</evidence>
<gene>
    <name evidence="7" type="ORF">KFL_002660160</name>
</gene>
<dbReference type="GO" id="GO:0072393">
    <property type="term" value="P:microtubule anchoring at microtubule organizing center"/>
    <property type="evidence" value="ECO:0000318"/>
    <property type="project" value="GO_Central"/>
</dbReference>
<feature type="compositionally biased region" description="Basic and acidic residues" evidence="6">
    <location>
        <begin position="786"/>
        <end position="798"/>
    </location>
</feature>
<feature type="region of interest" description="Disordered" evidence="6">
    <location>
        <begin position="735"/>
        <end position="832"/>
    </location>
</feature>
<evidence type="ECO:0000313" key="8">
    <source>
        <dbReference type="Proteomes" id="UP000054558"/>
    </source>
</evidence>